<gene>
    <name evidence="1" type="ORF">BECKTC1821E_GA0114239_107910</name>
    <name evidence="2" type="ORF">BECKTC1821F_GA0114240_107612</name>
</gene>
<evidence type="ECO:0000313" key="2">
    <source>
        <dbReference type="EMBL" id="VFK62586.1"/>
    </source>
</evidence>
<evidence type="ECO:0000313" key="1">
    <source>
        <dbReference type="EMBL" id="VFK47242.1"/>
    </source>
</evidence>
<name>A0A451A963_9GAMM</name>
<accession>A0A451A963</accession>
<dbReference type="EMBL" id="CAADFW010000076">
    <property type="protein sequence ID" value="VFK62586.1"/>
    <property type="molecule type" value="Genomic_DNA"/>
</dbReference>
<proteinExistence type="predicted"/>
<sequence>MQSLDFDLEEFHIPETICHLLKSFDFVGSFQWTGGKALEILARLCLGPTRHEMVVGLVCWIFELPTLANASVSESQYLVPYHAAMNALNDALLRVGNCR</sequence>
<reference evidence="2" key="1">
    <citation type="submission" date="2019-02" db="EMBL/GenBank/DDBJ databases">
        <authorList>
            <person name="Gruber-Vodicka R. H."/>
            <person name="Seah K. B. B."/>
        </authorList>
    </citation>
    <scope>NUCLEOTIDE SEQUENCE</scope>
    <source>
        <strain evidence="1">BECK_BZ125</strain>
        <strain evidence="2">BECK_BZ126</strain>
    </source>
</reference>
<protein>
    <submittedName>
        <fullName evidence="2">Uncharacterized protein</fullName>
    </submittedName>
</protein>
<dbReference type="EMBL" id="CAADFT010000079">
    <property type="protein sequence ID" value="VFK47242.1"/>
    <property type="molecule type" value="Genomic_DNA"/>
</dbReference>
<dbReference type="AlphaFoldDB" id="A0A451A963"/>
<organism evidence="2">
    <name type="scientific">Candidatus Kentrum sp. TC</name>
    <dbReference type="NCBI Taxonomy" id="2126339"/>
    <lineage>
        <taxon>Bacteria</taxon>
        <taxon>Pseudomonadati</taxon>
        <taxon>Pseudomonadota</taxon>
        <taxon>Gammaproteobacteria</taxon>
        <taxon>Candidatus Kentrum</taxon>
    </lineage>
</organism>